<name>A0AAD4H238_9FUNG</name>
<evidence type="ECO:0000256" key="1">
    <source>
        <dbReference type="SAM" id="MobiDB-lite"/>
    </source>
</evidence>
<evidence type="ECO:0000259" key="2">
    <source>
        <dbReference type="Pfam" id="PF08588"/>
    </source>
</evidence>
<gene>
    <name evidence="3" type="ORF">BGZ95_003950</name>
</gene>
<feature type="region of interest" description="Disordered" evidence="1">
    <location>
        <begin position="50"/>
        <end position="131"/>
    </location>
</feature>
<feature type="compositionally biased region" description="Acidic residues" evidence="1">
    <location>
        <begin position="99"/>
        <end position="131"/>
    </location>
</feature>
<proteinExistence type="predicted"/>
<organism evidence="3 4">
    <name type="scientific">Linnemannia exigua</name>
    <dbReference type="NCBI Taxonomy" id="604196"/>
    <lineage>
        <taxon>Eukaryota</taxon>
        <taxon>Fungi</taxon>
        <taxon>Fungi incertae sedis</taxon>
        <taxon>Mucoromycota</taxon>
        <taxon>Mortierellomycotina</taxon>
        <taxon>Mortierellomycetes</taxon>
        <taxon>Mortierellales</taxon>
        <taxon>Mortierellaceae</taxon>
        <taxon>Linnemannia</taxon>
    </lineage>
</organism>
<sequence length="151" mass="17019">HRQSAVLAPDLVVAGDFFNNFTDFETRRVSMGVSIRMDRVLEEQPLRFVCKSRQGRRRRPNKLRNRNGGNKHEGAGSTLSGGTRDEGGEMDIVVGENNGDVDDVDGGSDYGEGDELQGQSEEMEEDDEDEEREIVFFVVELRWDQPRSVVL</sequence>
<feature type="domain" description="Domain of unknown function at the cortex 1" evidence="2">
    <location>
        <begin position="1"/>
        <end position="56"/>
    </location>
</feature>
<evidence type="ECO:0000313" key="3">
    <source>
        <dbReference type="EMBL" id="KAG0262808.1"/>
    </source>
</evidence>
<accession>A0AAD4H238</accession>
<dbReference type="EMBL" id="JAAAIL010001938">
    <property type="protein sequence ID" value="KAG0262808.1"/>
    <property type="molecule type" value="Genomic_DNA"/>
</dbReference>
<reference evidence="3" key="1">
    <citation type="journal article" date="2020" name="Fungal Divers.">
        <title>Resolving the Mortierellaceae phylogeny through synthesis of multi-gene phylogenetics and phylogenomics.</title>
        <authorList>
            <person name="Vandepol N."/>
            <person name="Liber J."/>
            <person name="Desiro A."/>
            <person name="Na H."/>
            <person name="Kennedy M."/>
            <person name="Barry K."/>
            <person name="Grigoriev I.V."/>
            <person name="Miller A.N."/>
            <person name="O'Donnell K."/>
            <person name="Stajich J.E."/>
            <person name="Bonito G."/>
        </authorList>
    </citation>
    <scope>NUCLEOTIDE SEQUENCE</scope>
    <source>
        <strain evidence="3">NRRL 28262</strain>
    </source>
</reference>
<dbReference type="Proteomes" id="UP001194580">
    <property type="component" value="Unassembled WGS sequence"/>
</dbReference>
<dbReference type="InterPro" id="IPR013897">
    <property type="entry name" value="Duc1"/>
</dbReference>
<protein>
    <recommendedName>
        <fullName evidence="2">Domain of unknown function at the cortex 1 domain-containing protein</fullName>
    </recommendedName>
</protein>
<evidence type="ECO:0000313" key="4">
    <source>
        <dbReference type="Proteomes" id="UP001194580"/>
    </source>
</evidence>
<feature type="non-terminal residue" evidence="3">
    <location>
        <position position="1"/>
    </location>
</feature>
<dbReference type="AlphaFoldDB" id="A0AAD4H238"/>
<comment type="caution">
    <text evidence="3">The sequence shown here is derived from an EMBL/GenBank/DDBJ whole genome shotgun (WGS) entry which is preliminary data.</text>
</comment>
<keyword evidence="4" id="KW-1185">Reference proteome</keyword>
<feature type="compositionally biased region" description="Basic residues" evidence="1">
    <location>
        <begin position="53"/>
        <end position="65"/>
    </location>
</feature>
<dbReference type="Pfam" id="PF08588">
    <property type="entry name" value="Duc1"/>
    <property type="match status" value="1"/>
</dbReference>